<gene>
    <name evidence="3" type="ORF">SVIO_067870</name>
</gene>
<accession>A0A4D4L6W3</accession>
<evidence type="ECO:0008006" key="5">
    <source>
        <dbReference type="Google" id="ProtNLM"/>
    </source>
</evidence>
<reference evidence="3 4" key="1">
    <citation type="journal article" date="2020" name="Int. J. Syst. Evol. Microbiol.">
        <title>Reclassification of Streptomyces castelarensis and Streptomyces sporoclivatus as later heterotypic synonyms of Streptomyces antimycoticus.</title>
        <authorList>
            <person name="Komaki H."/>
            <person name="Tamura T."/>
        </authorList>
    </citation>
    <scope>NUCLEOTIDE SEQUENCE [LARGE SCALE GENOMIC DNA]</scope>
    <source>
        <strain evidence="3 4">NBRC 13459</strain>
    </source>
</reference>
<feature type="compositionally biased region" description="Gly residues" evidence="1">
    <location>
        <begin position="26"/>
        <end position="40"/>
    </location>
</feature>
<name>A0A4D4L6W3_STRVO</name>
<keyword evidence="2" id="KW-0732">Signal</keyword>
<dbReference type="Proteomes" id="UP000301309">
    <property type="component" value="Unassembled WGS sequence"/>
</dbReference>
<evidence type="ECO:0000313" key="3">
    <source>
        <dbReference type="EMBL" id="GDY56164.1"/>
    </source>
</evidence>
<proteinExistence type="predicted"/>
<dbReference type="EMBL" id="BJHW01000001">
    <property type="protein sequence ID" value="GDY56164.1"/>
    <property type="molecule type" value="Genomic_DNA"/>
</dbReference>
<keyword evidence="4" id="KW-1185">Reference proteome</keyword>
<organism evidence="3 4">
    <name type="scientific">Streptomyces violaceusniger</name>
    <dbReference type="NCBI Taxonomy" id="68280"/>
    <lineage>
        <taxon>Bacteria</taxon>
        <taxon>Bacillati</taxon>
        <taxon>Actinomycetota</taxon>
        <taxon>Actinomycetes</taxon>
        <taxon>Kitasatosporales</taxon>
        <taxon>Streptomycetaceae</taxon>
        <taxon>Streptomyces</taxon>
        <taxon>Streptomyces violaceusniger group</taxon>
    </lineage>
</organism>
<protein>
    <recommendedName>
        <fullName evidence="5">Lipoprotein</fullName>
    </recommendedName>
</protein>
<dbReference type="PROSITE" id="PS51257">
    <property type="entry name" value="PROKAR_LIPOPROTEIN"/>
    <property type="match status" value="1"/>
</dbReference>
<dbReference type="RefSeq" id="WP_137979314.1">
    <property type="nucleotide sequence ID" value="NZ_BAAASO010000047.1"/>
</dbReference>
<feature type="compositionally biased region" description="Low complexity" evidence="1">
    <location>
        <begin position="41"/>
        <end position="51"/>
    </location>
</feature>
<sequence>MKPRGRIATLLVAGAALAASAACAGDSGGSGGSDKNGHGGTPHTPSTTSAGLRWSPPRQGPRQPTAGTAEVSRERHGQDLNGDG</sequence>
<feature type="signal peptide" evidence="2">
    <location>
        <begin position="1"/>
        <end position="24"/>
    </location>
</feature>
<evidence type="ECO:0000256" key="1">
    <source>
        <dbReference type="SAM" id="MobiDB-lite"/>
    </source>
</evidence>
<evidence type="ECO:0000256" key="2">
    <source>
        <dbReference type="SAM" id="SignalP"/>
    </source>
</evidence>
<comment type="caution">
    <text evidence="3">The sequence shown here is derived from an EMBL/GenBank/DDBJ whole genome shotgun (WGS) entry which is preliminary data.</text>
</comment>
<dbReference type="AlphaFoldDB" id="A0A4D4L6W3"/>
<feature type="region of interest" description="Disordered" evidence="1">
    <location>
        <begin position="21"/>
        <end position="84"/>
    </location>
</feature>
<feature type="chain" id="PRO_5021004243" description="Lipoprotein" evidence="2">
    <location>
        <begin position="25"/>
        <end position="84"/>
    </location>
</feature>
<evidence type="ECO:0000313" key="4">
    <source>
        <dbReference type="Proteomes" id="UP000301309"/>
    </source>
</evidence>